<evidence type="ECO:0000313" key="3">
    <source>
        <dbReference type="Proteomes" id="UP000632774"/>
    </source>
</evidence>
<accession>A0ABR9XM24</accession>
<name>A0ABR9XM24_9SPHI</name>
<dbReference type="EMBL" id="JADFFM010000002">
    <property type="protein sequence ID" value="MBE9668257.1"/>
    <property type="molecule type" value="Genomic_DNA"/>
</dbReference>
<keyword evidence="1" id="KW-0732">Signal</keyword>
<feature type="chain" id="PRO_5046974582" description="YD repeat-containing protein" evidence="1">
    <location>
        <begin position="28"/>
        <end position="1087"/>
    </location>
</feature>
<gene>
    <name evidence="2" type="ORF">IRJ18_17940</name>
</gene>
<organism evidence="2 3">
    <name type="scientific">Mucilaginibacter boryungensis</name>
    <dbReference type="NCBI Taxonomy" id="768480"/>
    <lineage>
        <taxon>Bacteria</taxon>
        <taxon>Pseudomonadati</taxon>
        <taxon>Bacteroidota</taxon>
        <taxon>Sphingobacteriia</taxon>
        <taxon>Sphingobacteriales</taxon>
        <taxon>Sphingobacteriaceae</taxon>
        <taxon>Mucilaginibacter</taxon>
    </lineage>
</organism>
<sequence>MNTSKIQFPVGLIALLLVLGCSFNADCQQYNLGTIVPPSPNAASLGKFGGINTNLSSGAVNFNIAIANYKTSKLSLPISVSYSSNGFKVDEIASRVGTGWNLNAGGVITRTVYGVMDEYSARPRLTELQYSSKSPRDQINYLNDITAQSQGLFRAEPDVGVDGQPDMFNFNFNGLTGQFIIKHLYGSGTSAHFECVLLNHSGLKMETGLGSLVATGYAFKATTIDGVQYIFNATESTVQNDGLINDIPMACPQLGSAVVVPSAFYLSQIIHPNKDTINLIYIPRAFHYATGITQSIYHIDPAHPAETCGDPASGFTYPGFTDNLCANTLKTNGWILSEINSRSGGKIKFNYINRSDYDDQLLSSIVIYQPNQTVPIKKDTLIYQYANNRPFLMSITEKDAGNTSNQKHEFNYYNLSQVPAHLSYSQDHWGFFNGKANNTMIPRPTDPDLQYYFPQATANRDPDPDFCKTGVLSSVKYPTGGKDSIIYEGNSSYGEFTTYPALFSSNIYVTGNGLAWPNSTYSSNAVIATRQRVTLEANCEDNTINPDDPVVYFKLTKVGTGSIYEKQLNYGESVSTTLILEPGTYTLETTIYGNATVNGLLYYFEGSPTTQEMNVPVGGIRVAKAITYDPVSNTSIVKKYGYTLFDDNTKVSADVRLHEQYFESLLSHALCAEYNSPCGQWLSKGYLCMHSNSIYNIYSSSSSPVTYKNVTEIFGENAERGVVKHEFTSIPDADANVQNGRYVSGTPVTSFNLINGKETFTGIFKNTTAGLTPVKKIFIHYKDDARKDSTIAGFSAMREYDYNCSAFMTTSPFAEELAAYDLTTYQIYRKWLYTDTVRTQTFDVTGTSYAENIETSEYGNAYHALLTKNTELDSKGNILISTYTYPTDYSATIYANMAGLHMLSPVVEKSVFKNTNLEYSTLTNYLNPSGNLYLPSTVQSKFGSGSYDTRLHYSNYDSFGNATCVSKESGPKVVYLYSYGGQYPIAEIKNADYAAVETALGATNIANFSNQFPDKSAVDSFLSTLVTSIPSAQVSKFVFTPLVGMTSMTDAKGQTMYYEYDSFQRLVNIKDQYGNIVKHNDYHYYNQ</sequence>
<comment type="caution">
    <text evidence="2">The sequence shown here is derived from an EMBL/GenBank/DDBJ whole genome shotgun (WGS) entry which is preliminary data.</text>
</comment>
<protein>
    <recommendedName>
        <fullName evidence="4">YD repeat-containing protein</fullName>
    </recommendedName>
</protein>
<feature type="signal peptide" evidence="1">
    <location>
        <begin position="1"/>
        <end position="27"/>
    </location>
</feature>
<dbReference type="PROSITE" id="PS51257">
    <property type="entry name" value="PROKAR_LIPOPROTEIN"/>
    <property type="match status" value="1"/>
</dbReference>
<proteinExistence type="predicted"/>
<keyword evidence="3" id="KW-1185">Reference proteome</keyword>
<evidence type="ECO:0008006" key="4">
    <source>
        <dbReference type="Google" id="ProtNLM"/>
    </source>
</evidence>
<evidence type="ECO:0000256" key="1">
    <source>
        <dbReference type="SAM" id="SignalP"/>
    </source>
</evidence>
<dbReference type="RefSeq" id="WP_194107671.1">
    <property type="nucleotide sequence ID" value="NZ_JADFFM010000002.1"/>
</dbReference>
<reference evidence="2 3" key="1">
    <citation type="submission" date="2020-10" db="EMBL/GenBank/DDBJ databases">
        <title>Mucilaginibacter mali sp. nov., isolated from rhizosphere soil of apple orchard.</title>
        <authorList>
            <person name="Lee J.-S."/>
            <person name="Kim H.S."/>
            <person name="Kim J.-S."/>
        </authorList>
    </citation>
    <scope>NUCLEOTIDE SEQUENCE [LARGE SCALE GENOMIC DNA]</scope>
    <source>
        <strain evidence="2 3">KCTC 23157</strain>
    </source>
</reference>
<evidence type="ECO:0000313" key="2">
    <source>
        <dbReference type="EMBL" id="MBE9668257.1"/>
    </source>
</evidence>
<dbReference type="Proteomes" id="UP000632774">
    <property type="component" value="Unassembled WGS sequence"/>
</dbReference>